<dbReference type="GO" id="GO:0005524">
    <property type="term" value="F:ATP binding"/>
    <property type="evidence" value="ECO:0007669"/>
    <property type="project" value="UniProtKB-KW"/>
</dbReference>
<dbReference type="CDD" id="cd01170">
    <property type="entry name" value="THZ_kinase"/>
    <property type="match status" value="1"/>
</dbReference>
<evidence type="ECO:0000256" key="8">
    <source>
        <dbReference type="ARBA" id="ARBA00022777"/>
    </source>
</evidence>
<evidence type="ECO:0000256" key="5">
    <source>
        <dbReference type="ARBA" id="ARBA00022679"/>
    </source>
</evidence>
<evidence type="ECO:0000313" key="17">
    <source>
        <dbReference type="Proteomes" id="UP000038830"/>
    </source>
</evidence>
<evidence type="ECO:0000256" key="7">
    <source>
        <dbReference type="ARBA" id="ARBA00022741"/>
    </source>
</evidence>
<dbReference type="EMBL" id="CDQK01000006">
    <property type="protein sequence ID" value="CEP24456.1"/>
    <property type="molecule type" value="Genomic_DNA"/>
</dbReference>
<dbReference type="GO" id="GO:0005737">
    <property type="term" value="C:cytoplasm"/>
    <property type="evidence" value="ECO:0007669"/>
    <property type="project" value="TreeGrafter"/>
</dbReference>
<comment type="catalytic activity">
    <reaction evidence="14">
        <text>2-[(2R,5Z)-2-carboxy-4-methylthiazol-5(2H)-ylidene]ethyl phosphate + 4-amino-2-methyl-5-(diphosphooxymethyl)pyrimidine + 2 H(+) = thiamine phosphate + CO2 + diphosphate</text>
        <dbReference type="Rhea" id="RHEA:47844"/>
        <dbReference type="ChEBI" id="CHEBI:15378"/>
        <dbReference type="ChEBI" id="CHEBI:16526"/>
        <dbReference type="ChEBI" id="CHEBI:33019"/>
        <dbReference type="ChEBI" id="CHEBI:37575"/>
        <dbReference type="ChEBI" id="CHEBI:57841"/>
        <dbReference type="ChEBI" id="CHEBI:62899"/>
        <dbReference type="EC" id="2.5.1.3"/>
    </reaction>
</comment>
<evidence type="ECO:0000256" key="3">
    <source>
        <dbReference type="ARBA" id="ARBA00004868"/>
    </source>
</evidence>
<gene>
    <name evidence="16" type="primary">THI6</name>
    <name evidence="16" type="ORF">BN1211_5279</name>
</gene>
<evidence type="ECO:0000256" key="9">
    <source>
        <dbReference type="ARBA" id="ARBA00022840"/>
    </source>
</evidence>
<keyword evidence="8" id="KW-0418">Kinase</keyword>
<dbReference type="AlphaFoldDB" id="A0A0H5C886"/>
<evidence type="ECO:0000259" key="15">
    <source>
        <dbReference type="Pfam" id="PF02581"/>
    </source>
</evidence>
<comment type="pathway">
    <text evidence="3">Cofactor biosynthesis; thiamine diphosphate biosynthesis; 4-methyl-5-(2-phosphoethyl)-thiazole from 5-(2-hydroxyethyl)-4-methylthiazole: step 1/1.</text>
</comment>
<dbReference type="GO" id="GO:0009229">
    <property type="term" value="P:thiamine diphosphate biosynthetic process"/>
    <property type="evidence" value="ECO:0007669"/>
    <property type="project" value="UniProtKB-UniPathway"/>
</dbReference>
<dbReference type="PANTHER" id="PTHR20857">
    <property type="entry name" value="THIAMINE-PHOSPHATE PYROPHOSPHORYLASE"/>
    <property type="match status" value="1"/>
</dbReference>
<dbReference type="InterPro" id="IPR000417">
    <property type="entry name" value="Hyethyz_kinase"/>
</dbReference>
<dbReference type="HAMAP" id="MF_00097">
    <property type="entry name" value="TMP_synthase"/>
    <property type="match status" value="1"/>
</dbReference>
<dbReference type="UniPathway" id="UPA00060">
    <property type="reaction ID" value="UER00139"/>
</dbReference>
<dbReference type="Gene3D" id="3.40.1190.20">
    <property type="match status" value="1"/>
</dbReference>
<dbReference type="GO" id="GO:0004789">
    <property type="term" value="F:thiamine-phosphate diphosphorylase activity"/>
    <property type="evidence" value="ECO:0007669"/>
    <property type="project" value="UniProtKB-EC"/>
</dbReference>
<feature type="domain" description="Thiamine phosphate synthase/TenI" evidence="15">
    <location>
        <begin position="6"/>
        <end position="196"/>
    </location>
</feature>
<dbReference type="SUPFAM" id="SSF53613">
    <property type="entry name" value="Ribokinase-like"/>
    <property type="match status" value="1"/>
</dbReference>
<accession>A0A0H5C886</accession>
<dbReference type="GO" id="GO:0004417">
    <property type="term" value="F:hydroxyethylthiazole kinase activity"/>
    <property type="evidence" value="ECO:0007669"/>
    <property type="project" value="UniProtKB-EC"/>
</dbReference>
<keyword evidence="10" id="KW-0460">Magnesium</keyword>
<sequence>MVDYSLYLVTDPKCPNCEEVVQDAVDNGVTIVQLREKHLDTGELIQKAERLHKITQNAGVPLIINDRIDVCLAMDAEGVHIGNDDMNPVRARELLGPDKIIGVTVHSLEELKKTIGYGCADYIGLGGIYSTQTKKMKSEPIGPLGARELYKHLKDTGNPLKSVLIAGIKPDNCERTIEQSTYHGRGADGVAVVSCIMASPTPGRVARDIRDRVDRILKNGIQPSLAKLRTIRDKNPMIHHLTNTSVQNFCANVTLAIGASPIMAAEKDEFADLVKVPLSALVLNTSAREGFITLQKALEVYNEAGKHVVLDPEAINISSFRESSVKELFRSSPPSVVKGTTKEIMCLLGATYTEGDDILACYNIVKHFTEEFGCIVVLTGVDNLVCFQDKAYKITTERSAAAQVSGCDDALASVIASFIADIPRGDMLQALEHTVSAVACYEHCIERAHGQTPNPGSFAMELLDQLSLVDESTLVHDHTFVCSLETEQR</sequence>
<dbReference type="Pfam" id="PF02581">
    <property type="entry name" value="TMP-TENI"/>
    <property type="match status" value="1"/>
</dbReference>
<comment type="catalytic activity">
    <reaction evidence="12">
        <text>4-methyl-5-(2-phosphooxyethyl)-thiazole + 4-amino-2-methyl-5-(diphosphooxymethyl)pyrimidine + H(+) = thiamine phosphate + diphosphate</text>
        <dbReference type="Rhea" id="RHEA:22328"/>
        <dbReference type="ChEBI" id="CHEBI:15378"/>
        <dbReference type="ChEBI" id="CHEBI:33019"/>
        <dbReference type="ChEBI" id="CHEBI:37575"/>
        <dbReference type="ChEBI" id="CHEBI:57841"/>
        <dbReference type="ChEBI" id="CHEBI:58296"/>
        <dbReference type="EC" id="2.5.1.3"/>
    </reaction>
</comment>
<protein>
    <submittedName>
        <fullName evidence="16">THI6 protein</fullName>
    </submittedName>
</protein>
<comment type="catalytic activity">
    <reaction evidence="13">
        <text>2-(2-carboxy-4-methylthiazol-5-yl)ethyl phosphate + 4-amino-2-methyl-5-(diphosphooxymethyl)pyrimidine + 2 H(+) = thiamine phosphate + CO2 + diphosphate</text>
        <dbReference type="Rhea" id="RHEA:47848"/>
        <dbReference type="ChEBI" id="CHEBI:15378"/>
        <dbReference type="ChEBI" id="CHEBI:16526"/>
        <dbReference type="ChEBI" id="CHEBI:33019"/>
        <dbReference type="ChEBI" id="CHEBI:37575"/>
        <dbReference type="ChEBI" id="CHEBI:57841"/>
        <dbReference type="ChEBI" id="CHEBI:62890"/>
        <dbReference type="EC" id="2.5.1.3"/>
    </reaction>
</comment>
<evidence type="ECO:0000313" key="16">
    <source>
        <dbReference type="EMBL" id="CEP24456.1"/>
    </source>
</evidence>
<proteinExistence type="inferred from homology"/>
<keyword evidence="6" id="KW-0479">Metal-binding</keyword>
<evidence type="ECO:0000256" key="4">
    <source>
        <dbReference type="ARBA" id="ARBA00005165"/>
    </source>
</evidence>
<evidence type="ECO:0000256" key="6">
    <source>
        <dbReference type="ARBA" id="ARBA00022723"/>
    </source>
</evidence>
<dbReference type="InterPro" id="IPR036206">
    <property type="entry name" value="ThiamineP_synth_sf"/>
</dbReference>
<keyword evidence="5" id="KW-0808">Transferase</keyword>
<dbReference type="Pfam" id="PF02110">
    <property type="entry name" value="HK"/>
    <property type="match status" value="1"/>
</dbReference>
<dbReference type="Proteomes" id="UP000038830">
    <property type="component" value="Unassembled WGS sequence"/>
</dbReference>
<comment type="catalytic activity">
    <reaction evidence="1">
        <text>5-(2-hydroxyethyl)-4-methylthiazole + ATP = 4-methyl-5-(2-phosphooxyethyl)-thiazole + ADP + H(+)</text>
        <dbReference type="Rhea" id="RHEA:24212"/>
        <dbReference type="ChEBI" id="CHEBI:15378"/>
        <dbReference type="ChEBI" id="CHEBI:17957"/>
        <dbReference type="ChEBI" id="CHEBI:30616"/>
        <dbReference type="ChEBI" id="CHEBI:58296"/>
        <dbReference type="ChEBI" id="CHEBI:456216"/>
        <dbReference type="EC" id="2.7.1.50"/>
    </reaction>
</comment>
<dbReference type="PRINTS" id="PR01099">
    <property type="entry name" value="HYETHTZKNASE"/>
</dbReference>
<keyword evidence="9" id="KW-0067">ATP-binding</keyword>
<reference evidence="17" key="1">
    <citation type="journal article" date="2015" name="J. Biotechnol.">
        <title>The structure of the Cyberlindnera jadinii genome and its relation to Candida utilis analyzed by the occurrence of single nucleotide polymorphisms.</title>
        <authorList>
            <person name="Rupp O."/>
            <person name="Brinkrolf K."/>
            <person name="Buerth C."/>
            <person name="Kunigo M."/>
            <person name="Schneider J."/>
            <person name="Jaenicke S."/>
            <person name="Goesmann A."/>
            <person name="Puehler A."/>
            <person name="Jaeger K.-E."/>
            <person name="Ernst J.F."/>
        </authorList>
    </citation>
    <scope>NUCLEOTIDE SEQUENCE [LARGE SCALE GENOMIC DNA]</scope>
    <source>
        <strain evidence="17">ATCC 18201 / CBS 1600 / BCRC 20928 / JCM 3617 / NBRC 0987 / NRRL Y-1542</strain>
    </source>
</reference>
<evidence type="ECO:0000256" key="1">
    <source>
        <dbReference type="ARBA" id="ARBA00001771"/>
    </source>
</evidence>
<evidence type="ECO:0000256" key="2">
    <source>
        <dbReference type="ARBA" id="ARBA00001946"/>
    </source>
</evidence>
<comment type="cofactor">
    <cofactor evidence="2">
        <name>Mg(2+)</name>
        <dbReference type="ChEBI" id="CHEBI:18420"/>
    </cofactor>
</comment>
<dbReference type="Gene3D" id="3.20.20.70">
    <property type="entry name" value="Aldolase class I"/>
    <property type="match status" value="1"/>
</dbReference>
<dbReference type="GO" id="GO:0009228">
    <property type="term" value="P:thiamine biosynthetic process"/>
    <property type="evidence" value="ECO:0007669"/>
    <property type="project" value="UniProtKB-KW"/>
</dbReference>
<dbReference type="SUPFAM" id="SSF51391">
    <property type="entry name" value="Thiamin phosphate synthase"/>
    <property type="match status" value="1"/>
</dbReference>
<dbReference type="CDD" id="cd00564">
    <property type="entry name" value="TMP_TenI"/>
    <property type="match status" value="1"/>
</dbReference>
<evidence type="ECO:0000256" key="12">
    <source>
        <dbReference type="ARBA" id="ARBA00047334"/>
    </source>
</evidence>
<dbReference type="PANTHER" id="PTHR20857:SF23">
    <property type="entry name" value="THIAMINE BIOSYNTHETIC BIFUNCTIONAL ENZYME"/>
    <property type="match status" value="1"/>
</dbReference>
<keyword evidence="7" id="KW-0547">Nucleotide-binding</keyword>
<evidence type="ECO:0000256" key="14">
    <source>
        <dbReference type="ARBA" id="ARBA00047883"/>
    </source>
</evidence>
<keyword evidence="11" id="KW-0784">Thiamine biosynthesis</keyword>
<evidence type="ECO:0000256" key="13">
    <source>
        <dbReference type="ARBA" id="ARBA00047851"/>
    </source>
</evidence>
<dbReference type="NCBIfam" id="TIGR00693">
    <property type="entry name" value="thiE"/>
    <property type="match status" value="1"/>
</dbReference>
<dbReference type="GO" id="GO:0000287">
    <property type="term" value="F:magnesium ion binding"/>
    <property type="evidence" value="ECO:0007669"/>
    <property type="project" value="InterPro"/>
</dbReference>
<dbReference type="InterPro" id="IPR013785">
    <property type="entry name" value="Aldolase_TIM"/>
</dbReference>
<dbReference type="InterPro" id="IPR034291">
    <property type="entry name" value="TMP_synthase"/>
</dbReference>
<organism evidence="16 17">
    <name type="scientific">Cyberlindnera jadinii (strain ATCC 18201 / CBS 1600 / BCRC 20928 / JCM 3617 / NBRC 0987 / NRRL Y-1542)</name>
    <name type="common">Torula yeast</name>
    <name type="synonym">Candida utilis</name>
    <dbReference type="NCBI Taxonomy" id="983966"/>
    <lineage>
        <taxon>Eukaryota</taxon>
        <taxon>Fungi</taxon>
        <taxon>Dikarya</taxon>
        <taxon>Ascomycota</taxon>
        <taxon>Saccharomycotina</taxon>
        <taxon>Saccharomycetes</taxon>
        <taxon>Phaffomycetales</taxon>
        <taxon>Phaffomycetaceae</taxon>
        <taxon>Cyberlindnera</taxon>
    </lineage>
</organism>
<dbReference type="InterPro" id="IPR022998">
    <property type="entry name" value="ThiamineP_synth_TenI"/>
</dbReference>
<evidence type="ECO:0000256" key="11">
    <source>
        <dbReference type="ARBA" id="ARBA00022977"/>
    </source>
</evidence>
<comment type="pathway">
    <text evidence="4">Cofactor biosynthesis; thiamine diphosphate biosynthesis; thiamine phosphate from 4-amino-2-methyl-5-diphosphomethylpyrimidine and 4-methyl-5-(2-phosphoethyl)-thiazole: step 1/1.</text>
</comment>
<dbReference type="InterPro" id="IPR029056">
    <property type="entry name" value="Ribokinase-like"/>
</dbReference>
<name>A0A0H5C886_CYBJN</name>
<evidence type="ECO:0000256" key="10">
    <source>
        <dbReference type="ARBA" id="ARBA00022842"/>
    </source>
</evidence>